<protein>
    <submittedName>
        <fullName evidence="3">AAA family ATPase</fullName>
    </submittedName>
</protein>
<dbReference type="Pfam" id="PF07728">
    <property type="entry name" value="AAA_5"/>
    <property type="match status" value="1"/>
</dbReference>
<organism evidence="3 4">
    <name type="scientific">Nonomuraea corallina</name>
    <dbReference type="NCBI Taxonomy" id="2989783"/>
    <lineage>
        <taxon>Bacteria</taxon>
        <taxon>Bacillati</taxon>
        <taxon>Actinomycetota</taxon>
        <taxon>Actinomycetes</taxon>
        <taxon>Streptosporangiales</taxon>
        <taxon>Streptosporangiaceae</taxon>
        <taxon>Nonomuraea</taxon>
    </lineage>
</organism>
<feature type="compositionally biased region" description="Polar residues" evidence="1">
    <location>
        <begin position="25"/>
        <end position="40"/>
    </location>
</feature>
<dbReference type="InterPro" id="IPR027417">
    <property type="entry name" value="P-loop_NTPase"/>
</dbReference>
<dbReference type="Proteomes" id="UP001144036">
    <property type="component" value="Unassembled WGS sequence"/>
</dbReference>
<dbReference type="InterPro" id="IPR011704">
    <property type="entry name" value="ATPase_dyneun-rel_AAA"/>
</dbReference>
<dbReference type="RefSeq" id="WP_270152622.1">
    <property type="nucleotide sequence ID" value="NZ_JAPNNL010000002.1"/>
</dbReference>
<dbReference type="Gene3D" id="3.40.50.300">
    <property type="entry name" value="P-loop containing nucleotide triphosphate hydrolases"/>
    <property type="match status" value="1"/>
</dbReference>
<comment type="caution">
    <text evidence="3">The sequence shown here is derived from an EMBL/GenBank/DDBJ whole genome shotgun (WGS) entry which is preliminary data.</text>
</comment>
<dbReference type="EMBL" id="JAPNNL010000002">
    <property type="protein sequence ID" value="MDA0631903.1"/>
    <property type="molecule type" value="Genomic_DNA"/>
</dbReference>
<evidence type="ECO:0000259" key="2">
    <source>
        <dbReference type="Pfam" id="PF07728"/>
    </source>
</evidence>
<feature type="region of interest" description="Disordered" evidence="1">
    <location>
        <begin position="11"/>
        <end position="45"/>
    </location>
</feature>
<gene>
    <name evidence="3" type="ORF">OUY22_00615</name>
</gene>
<evidence type="ECO:0000256" key="1">
    <source>
        <dbReference type="SAM" id="MobiDB-lite"/>
    </source>
</evidence>
<keyword evidence="4" id="KW-1185">Reference proteome</keyword>
<evidence type="ECO:0000313" key="3">
    <source>
        <dbReference type="EMBL" id="MDA0631903.1"/>
    </source>
</evidence>
<proteinExistence type="predicted"/>
<evidence type="ECO:0000313" key="4">
    <source>
        <dbReference type="Proteomes" id="UP001144036"/>
    </source>
</evidence>
<sequence>MTIAFDEFQANPNDYLPPAPHARSQRTGSVTRNASTTDSAQELAEVDGDEVDRVIQHIAAKGFVFQPWQIAAFITAVRTKPFVILAGISGTGKTKLPALVAEATEAHCDIVPVRPDWNDSSELLGYERLDGSFQPGALLRTAKLAMDEPESQFFFVLDEMNIARVEYYLAEVLSKLETRQPGPDGRIQSGPLVPALHGSQHSNWAGVCLPDNLCIVGSVNMDETTFGFSKKVLDRAFVIEFSDIDLSAIRPVADEAVEKKKWLSSQWRPTALSLSGHPSCGSEEVSFTIEVLTEVNEILKQAQLQFGYRVRDEIAMFCLAAKDYVDSFVTNDAGTVSPLDVAIAMKVLPRIQGSGATIRMVLEELSRWASPAAEDTESQLEGISGASNQYPFCSDRLELMRRRLDEVGFTNFWL</sequence>
<name>A0ABT4S3X5_9ACTN</name>
<feature type="domain" description="ATPase dynein-related AAA" evidence="2">
    <location>
        <begin position="83"/>
        <end position="180"/>
    </location>
</feature>
<dbReference type="SUPFAM" id="SSF52540">
    <property type="entry name" value="P-loop containing nucleoside triphosphate hydrolases"/>
    <property type="match status" value="1"/>
</dbReference>
<accession>A0ABT4S3X5</accession>
<reference evidence="3" key="1">
    <citation type="submission" date="2022-11" db="EMBL/GenBank/DDBJ databases">
        <title>Nonomuraea corallina sp. nov., a new species of the genus Nonomuraea isolated from sea side sediment in Thai sea.</title>
        <authorList>
            <person name="Ngamcharungchit C."/>
            <person name="Matsumoto A."/>
            <person name="Suriyachadkun C."/>
            <person name="Panbangred W."/>
            <person name="Inahashi Y."/>
            <person name="Intra B."/>
        </authorList>
    </citation>
    <scope>NUCLEOTIDE SEQUENCE</scope>
    <source>
        <strain evidence="3">MCN248</strain>
    </source>
</reference>